<feature type="compositionally biased region" description="Polar residues" evidence="1">
    <location>
        <begin position="114"/>
        <end position="124"/>
    </location>
</feature>
<dbReference type="AlphaFoldDB" id="A0A1X6PKM0"/>
<feature type="compositionally biased region" description="Low complexity" evidence="1">
    <location>
        <begin position="139"/>
        <end position="156"/>
    </location>
</feature>
<reference evidence="2 3" key="1">
    <citation type="submission" date="2017-03" db="EMBL/GenBank/DDBJ databases">
        <title>WGS assembly of Porphyra umbilicalis.</title>
        <authorList>
            <person name="Brawley S.H."/>
            <person name="Blouin N.A."/>
            <person name="Ficko-Blean E."/>
            <person name="Wheeler G.L."/>
            <person name="Lohr M."/>
            <person name="Goodson H.V."/>
            <person name="Jenkins J.W."/>
            <person name="Blaby-Haas C.E."/>
            <person name="Helliwell K.E."/>
            <person name="Chan C."/>
            <person name="Marriage T."/>
            <person name="Bhattacharya D."/>
            <person name="Klein A.S."/>
            <person name="Badis Y."/>
            <person name="Brodie J."/>
            <person name="Cao Y."/>
            <person name="Collen J."/>
            <person name="Dittami S.M."/>
            <person name="Gachon C.M."/>
            <person name="Green B.R."/>
            <person name="Karpowicz S."/>
            <person name="Kim J.W."/>
            <person name="Kudahl U."/>
            <person name="Lin S."/>
            <person name="Michel G."/>
            <person name="Mittag M."/>
            <person name="Olson B.J."/>
            <person name="Pangilinan J."/>
            <person name="Peng Y."/>
            <person name="Qiu H."/>
            <person name="Shu S."/>
            <person name="Singer J.T."/>
            <person name="Smith A.G."/>
            <person name="Sprecher B.N."/>
            <person name="Wagner V."/>
            <person name="Wang W."/>
            <person name="Wang Z.-Y."/>
            <person name="Yan J."/>
            <person name="Yarish C."/>
            <person name="Zoeuner-Riek S."/>
            <person name="Zhuang Y."/>
            <person name="Zou Y."/>
            <person name="Lindquist E.A."/>
            <person name="Grimwood J."/>
            <person name="Barry K."/>
            <person name="Rokhsar D.S."/>
            <person name="Schmutz J."/>
            <person name="Stiller J.W."/>
            <person name="Grossman A.R."/>
            <person name="Prochnik S.E."/>
        </authorList>
    </citation>
    <scope>NUCLEOTIDE SEQUENCE [LARGE SCALE GENOMIC DNA]</scope>
    <source>
        <strain evidence="2">4086291</strain>
    </source>
</reference>
<gene>
    <name evidence="2" type="ORF">BU14_0014s0008</name>
</gene>
<organism evidence="2 3">
    <name type="scientific">Porphyra umbilicalis</name>
    <name type="common">Purple laver</name>
    <name type="synonym">Red alga</name>
    <dbReference type="NCBI Taxonomy" id="2786"/>
    <lineage>
        <taxon>Eukaryota</taxon>
        <taxon>Rhodophyta</taxon>
        <taxon>Bangiophyceae</taxon>
        <taxon>Bangiales</taxon>
        <taxon>Bangiaceae</taxon>
        <taxon>Porphyra</taxon>
    </lineage>
</organism>
<evidence type="ECO:0000313" key="2">
    <source>
        <dbReference type="EMBL" id="OSX81454.1"/>
    </source>
</evidence>
<sequence>MSRKCRGCPLTDHDARRCPIINEPVHPCVCKKATCATCSTECLKCNHKGHTEYSVKAPIPDKGPPTFLCPKLDTKDLQAHVRDCMEELPLTASQKNNQRSSAKRLLAAIRSSGASTGNELSTHGAQGELVHRTGLDRVSSSPSTRTPETSAAAAMDKGASGAAARVFGAYVSDATHSAAAASVPPIPGVVADG</sequence>
<feature type="region of interest" description="Disordered" evidence="1">
    <location>
        <begin position="114"/>
        <end position="156"/>
    </location>
</feature>
<evidence type="ECO:0000256" key="1">
    <source>
        <dbReference type="SAM" id="MobiDB-lite"/>
    </source>
</evidence>
<accession>A0A1X6PKM0</accession>
<dbReference type="EMBL" id="KV918761">
    <property type="protein sequence ID" value="OSX81454.1"/>
    <property type="molecule type" value="Genomic_DNA"/>
</dbReference>
<protein>
    <submittedName>
        <fullName evidence="2">Uncharacterized protein</fullName>
    </submittedName>
</protein>
<name>A0A1X6PKM0_PORUM</name>
<keyword evidence="3" id="KW-1185">Reference proteome</keyword>
<proteinExistence type="predicted"/>
<evidence type="ECO:0000313" key="3">
    <source>
        <dbReference type="Proteomes" id="UP000218209"/>
    </source>
</evidence>
<dbReference type="Proteomes" id="UP000218209">
    <property type="component" value="Unassembled WGS sequence"/>
</dbReference>